<reference evidence="1" key="1">
    <citation type="submission" date="2022-12" db="EMBL/GenBank/DDBJ databases">
        <authorList>
            <person name="Petersen C."/>
        </authorList>
    </citation>
    <scope>NUCLEOTIDE SEQUENCE</scope>
    <source>
        <strain evidence="1">IBT 21472</strain>
    </source>
</reference>
<name>A0A9W9GL18_9EURO</name>
<organism evidence="1 2">
    <name type="scientific">Penicillium atrosanguineum</name>
    <dbReference type="NCBI Taxonomy" id="1132637"/>
    <lineage>
        <taxon>Eukaryota</taxon>
        <taxon>Fungi</taxon>
        <taxon>Dikarya</taxon>
        <taxon>Ascomycota</taxon>
        <taxon>Pezizomycotina</taxon>
        <taxon>Eurotiomycetes</taxon>
        <taxon>Eurotiomycetidae</taxon>
        <taxon>Eurotiales</taxon>
        <taxon>Aspergillaceae</taxon>
        <taxon>Penicillium</taxon>
    </lineage>
</organism>
<keyword evidence="2" id="KW-1185">Reference proteome</keyword>
<gene>
    <name evidence="1" type="ORF">N7476_004600</name>
</gene>
<protein>
    <submittedName>
        <fullName evidence="1">Uncharacterized protein</fullName>
    </submittedName>
</protein>
<comment type="caution">
    <text evidence="1">The sequence shown here is derived from an EMBL/GenBank/DDBJ whole genome shotgun (WGS) entry which is preliminary data.</text>
</comment>
<evidence type="ECO:0000313" key="2">
    <source>
        <dbReference type="Proteomes" id="UP001147746"/>
    </source>
</evidence>
<dbReference type="AlphaFoldDB" id="A0A9W9GL18"/>
<reference evidence="1" key="2">
    <citation type="journal article" date="2023" name="IMA Fungus">
        <title>Comparative genomic study of the Penicillium genus elucidates a diverse pangenome and 15 lateral gene transfer events.</title>
        <authorList>
            <person name="Petersen C."/>
            <person name="Sorensen T."/>
            <person name="Nielsen M.R."/>
            <person name="Sondergaard T.E."/>
            <person name="Sorensen J.L."/>
            <person name="Fitzpatrick D.A."/>
            <person name="Frisvad J.C."/>
            <person name="Nielsen K.L."/>
        </authorList>
    </citation>
    <scope>NUCLEOTIDE SEQUENCE</scope>
    <source>
        <strain evidence="1">IBT 21472</strain>
    </source>
</reference>
<proteinExistence type="predicted"/>
<dbReference type="Proteomes" id="UP001147746">
    <property type="component" value="Unassembled WGS sequence"/>
</dbReference>
<evidence type="ECO:0000313" key="1">
    <source>
        <dbReference type="EMBL" id="KAJ5321598.1"/>
    </source>
</evidence>
<sequence length="63" mass="6923">MQGFNYHAYIPEYDTHIYPTGTSGGVGIGIGPNTLSDYDLADFTRAKWDTCPEASDAFPYSIL</sequence>
<dbReference type="EMBL" id="JAPZBO010000003">
    <property type="protein sequence ID" value="KAJ5321598.1"/>
    <property type="molecule type" value="Genomic_DNA"/>
</dbReference>
<accession>A0A9W9GL18</accession>